<dbReference type="NCBIfam" id="TIGR03389">
    <property type="entry name" value="laccase"/>
    <property type="match status" value="1"/>
</dbReference>
<keyword evidence="13" id="KW-0732">Signal</keyword>
<evidence type="ECO:0000256" key="1">
    <source>
        <dbReference type="ARBA" id="ARBA00000349"/>
    </source>
</evidence>
<comment type="function">
    <text evidence="13">Lignin degradation and detoxification of lignin-derived products.</text>
</comment>
<dbReference type="InterPro" id="IPR001117">
    <property type="entry name" value="Cu-oxidase_2nd"/>
</dbReference>
<dbReference type="CDD" id="cd13875">
    <property type="entry name" value="CuRO_2_LCC_plant"/>
    <property type="match status" value="1"/>
</dbReference>
<dbReference type="Pfam" id="PF07731">
    <property type="entry name" value="Cu-oxidase_2"/>
    <property type="match status" value="1"/>
</dbReference>
<evidence type="ECO:0000256" key="5">
    <source>
        <dbReference type="ARBA" id="ARBA00022523"/>
    </source>
</evidence>
<dbReference type="InterPro" id="IPR002355">
    <property type="entry name" value="Cu_oxidase_Cu_BS"/>
</dbReference>
<accession>A0AAV3P336</accession>
<keyword evidence="12 13" id="KW-0439">Lignin degradation</keyword>
<dbReference type="Pfam" id="PF00394">
    <property type="entry name" value="Cu-oxidase"/>
    <property type="match status" value="1"/>
</dbReference>
<dbReference type="GO" id="GO:0048046">
    <property type="term" value="C:apoplast"/>
    <property type="evidence" value="ECO:0007669"/>
    <property type="project" value="UniProtKB-SubCell"/>
</dbReference>
<dbReference type="InterPro" id="IPR011707">
    <property type="entry name" value="Cu-oxidase-like_N"/>
</dbReference>
<dbReference type="PANTHER" id="PTHR11709:SF312">
    <property type="entry name" value="LACCASE"/>
    <property type="match status" value="1"/>
</dbReference>
<dbReference type="AlphaFoldDB" id="A0AAV3P336"/>
<evidence type="ECO:0000256" key="13">
    <source>
        <dbReference type="RuleBase" id="RU361119"/>
    </source>
</evidence>
<comment type="catalytic activity">
    <reaction evidence="1 13">
        <text>4 hydroquinone + O2 = 4 benzosemiquinone + 2 H2O</text>
        <dbReference type="Rhea" id="RHEA:11276"/>
        <dbReference type="ChEBI" id="CHEBI:15377"/>
        <dbReference type="ChEBI" id="CHEBI:15379"/>
        <dbReference type="ChEBI" id="CHEBI:17594"/>
        <dbReference type="ChEBI" id="CHEBI:17977"/>
        <dbReference type="EC" id="1.10.3.2"/>
    </reaction>
</comment>
<evidence type="ECO:0000256" key="2">
    <source>
        <dbReference type="ARBA" id="ARBA00004271"/>
    </source>
</evidence>
<dbReference type="SUPFAM" id="SSF49503">
    <property type="entry name" value="Cupredoxins"/>
    <property type="match status" value="3"/>
</dbReference>
<dbReference type="InterPro" id="IPR017761">
    <property type="entry name" value="Laccase"/>
</dbReference>
<feature type="chain" id="PRO_5043091792" description="Laccase" evidence="13">
    <location>
        <begin position="30"/>
        <end position="572"/>
    </location>
</feature>
<comment type="subcellular location">
    <subcellularLocation>
        <location evidence="2 13">Secreted</location>
        <location evidence="2 13">Extracellular space</location>
        <location evidence="2 13">Apoplast</location>
    </subcellularLocation>
</comment>
<keyword evidence="18" id="KW-1185">Reference proteome</keyword>
<evidence type="ECO:0000256" key="8">
    <source>
        <dbReference type="ARBA" id="ARBA00022737"/>
    </source>
</evidence>
<dbReference type="InterPro" id="IPR008972">
    <property type="entry name" value="Cupredoxin"/>
</dbReference>
<dbReference type="InterPro" id="IPR034285">
    <property type="entry name" value="CuRO_2_LCC"/>
</dbReference>
<feature type="domain" description="Plastocyanin-like" evidence="15">
    <location>
        <begin position="418"/>
        <end position="555"/>
    </location>
</feature>
<keyword evidence="11" id="KW-0325">Glycoprotein</keyword>
<organism evidence="17 18">
    <name type="scientific">Lithospermum erythrorhizon</name>
    <name type="common">Purple gromwell</name>
    <name type="synonym">Lithospermum officinale var. erythrorhizon</name>
    <dbReference type="NCBI Taxonomy" id="34254"/>
    <lineage>
        <taxon>Eukaryota</taxon>
        <taxon>Viridiplantae</taxon>
        <taxon>Streptophyta</taxon>
        <taxon>Embryophyta</taxon>
        <taxon>Tracheophyta</taxon>
        <taxon>Spermatophyta</taxon>
        <taxon>Magnoliopsida</taxon>
        <taxon>eudicotyledons</taxon>
        <taxon>Gunneridae</taxon>
        <taxon>Pentapetalae</taxon>
        <taxon>asterids</taxon>
        <taxon>lamiids</taxon>
        <taxon>Boraginales</taxon>
        <taxon>Boraginaceae</taxon>
        <taxon>Boraginoideae</taxon>
        <taxon>Lithospermeae</taxon>
        <taxon>Lithospermum</taxon>
    </lineage>
</organism>
<evidence type="ECO:0000256" key="10">
    <source>
        <dbReference type="ARBA" id="ARBA00023008"/>
    </source>
</evidence>
<feature type="signal peptide" evidence="13">
    <location>
        <begin position="1"/>
        <end position="29"/>
    </location>
</feature>
<keyword evidence="9 13" id="KW-0560">Oxidoreductase</keyword>
<dbReference type="GO" id="GO:0052716">
    <property type="term" value="F:hydroquinone:oxygen oxidoreductase activity"/>
    <property type="evidence" value="ECO:0007669"/>
    <property type="project" value="UniProtKB-EC"/>
</dbReference>
<evidence type="ECO:0000259" key="15">
    <source>
        <dbReference type="Pfam" id="PF07731"/>
    </source>
</evidence>
<evidence type="ECO:0000256" key="12">
    <source>
        <dbReference type="ARBA" id="ARBA00023185"/>
    </source>
</evidence>
<keyword evidence="5 13" id="KW-0052">Apoplast</keyword>
<sequence length="572" mass="63577">MATSYPTIFLLLLSSNCFLILLSSSSASAKLVQHTFHVENIKVKRLCGEHEIVAVNGKVPGPTIRVNEGDTLLVHVLNNSPYNVTIHWHGVLQYLSGWADGVEYVTQCPIVPGNRYTHKFNITKQEGTLFWHAHSSYLRSTVHGLIVIRPRGGRAYPFPKPHKEFPIILGEWWNSNANDIVNEALTQGRLPNISDAFTINGQPGDLHPCSSKSTHKLKVKQGRRYLLRIVNAALQSILFFKIANHKLTVVATDASYVNPYVTDVVVIAPGQTVDVLLYTNQHATSYYMAARVYQGSNLVKYGNTTTTAILEYQDVSKSIEHPLMPSLPAFNDNETAYKFFSNLTGFTSAPFWSPVAKNVDEEMFVTIGLGLVPCDGCVGPFGQRLAGSMNNISFEPPTKMSMLQSFDNNNVDKIYTIDFPDKPPVNFDFSNPNNTFNPALLMTTKATKAKQFKYNAIVEIVFQDTAFGSLEYHPMHLHGFDFHILAQGYGNYDPLKDRVKFNTINPQIRNTVAVPMGGWAAIRFQANNPGVWFIHCHVEVHLPIGLASAFIVENGPTPSTTLPPPPSDLPQC</sequence>
<comment type="caution">
    <text evidence="17">The sequence shown here is derived from an EMBL/GenBank/DDBJ whole genome shotgun (WGS) entry which is preliminary data.</text>
</comment>
<dbReference type="InterPro" id="IPR034288">
    <property type="entry name" value="CuRO_1_LCC"/>
</dbReference>
<dbReference type="FunFam" id="2.60.40.420:FF:000049">
    <property type="entry name" value="Laccase"/>
    <property type="match status" value="1"/>
</dbReference>
<evidence type="ECO:0000256" key="6">
    <source>
        <dbReference type="ARBA" id="ARBA00022525"/>
    </source>
</evidence>
<dbReference type="Proteomes" id="UP001454036">
    <property type="component" value="Unassembled WGS sequence"/>
</dbReference>
<dbReference type="EMBL" id="BAABME010000827">
    <property type="protein sequence ID" value="GAA0145756.1"/>
    <property type="molecule type" value="Genomic_DNA"/>
</dbReference>
<protein>
    <recommendedName>
        <fullName evidence="4 13">Laccase</fullName>
        <ecNumber evidence="4 13">1.10.3.2</ecNumber>
    </recommendedName>
    <alternativeName>
        <fullName evidence="13">Benzenediol:oxygen oxidoreductase</fullName>
    </alternativeName>
    <alternativeName>
        <fullName evidence="13">Diphenol oxidase</fullName>
    </alternativeName>
    <alternativeName>
        <fullName evidence="13">Urishiol oxidase</fullName>
    </alternativeName>
</protein>
<evidence type="ECO:0000313" key="18">
    <source>
        <dbReference type="Proteomes" id="UP001454036"/>
    </source>
</evidence>
<keyword evidence="6 13" id="KW-0964">Secreted</keyword>
<evidence type="ECO:0000256" key="11">
    <source>
        <dbReference type="ARBA" id="ARBA00023180"/>
    </source>
</evidence>
<comment type="similarity">
    <text evidence="3 13">Belongs to the multicopper oxidase family.</text>
</comment>
<gene>
    <name evidence="17" type="ORF">LIER_05878</name>
</gene>
<dbReference type="CDD" id="cd13849">
    <property type="entry name" value="CuRO_1_LCC_plant"/>
    <property type="match status" value="1"/>
</dbReference>
<dbReference type="GO" id="GO:0005507">
    <property type="term" value="F:copper ion binding"/>
    <property type="evidence" value="ECO:0007669"/>
    <property type="project" value="InterPro"/>
</dbReference>
<evidence type="ECO:0000259" key="14">
    <source>
        <dbReference type="Pfam" id="PF00394"/>
    </source>
</evidence>
<evidence type="ECO:0000256" key="3">
    <source>
        <dbReference type="ARBA" id="ARBA00010609"/>
    </source>
</evidence>
<feature type="domain" description="Plastocyanin-like" evidence="16">
    <location>
        <begin position="38"/>
        <end position="151"/>
    </location>
</feature>
<evidence type="ECO:0000313" key="17">
    <source>
        <dbReference type="EMBL" id="GAA0145756.1"/>
    </source>
</evidence>
<dbReference type="EC" id="1.10.3.2" evidence="4 13"/>
<dbReference type="PROSITE" id="PS00079">
    <property type="entry name" value="MULTICOPPER_OXIDASE1"/>
    <property type="match status" value="1"/>
</dbReference>
<evidence type="ECO:0000256" key="4">
    <source>
        <dbReference type="ARBA" id="ARBA00012297"/>
    </source>
</evidence>
<keyword evidence="10 13" id="KW-0186">Copper</keyword>
<dbReference type="InterPro" id="IPR011706">
    <property type="entry name" value="Cu-oxidase_C"/>
</dbReference>
<dbReference type="PANTHER" id="PTHR11709">
    <property type="entry name" value="MULTI-COPPER OXIDASE"/>
    <property type="match status" value="1"/>
</dbReference>
<proteinExistence type="inferred from homology"/>
<feature type="domain" description="Plastocyanin-like" evidence="14">
    <location>
        <begin position="164"/>
        <end position="313"/>
    </location>
</feature>
<dbReference type="InterPro" id="IPR045087">
    <property type="entry name" value="Cu-oxidase_fam"/>
</dbReference>
<dbReference type="PROSITE" id="PS00080">
    <property type="entry name" value="MULTICOPPER_OXIDASE2"/>
    <property type="match status" value="1"/>
</dbReference>
<name>A0AAV3P336_LITER</name>
<reference evidence="17 18" key="1">
    <citation type="submission" date="2024-01" db="EMBL/GenBank/DDBJ databases">
        <title>The complete chloroplast genome sequence of Lithospermum erythrorhizon: insights into the phylogenetic relationship among Boraginaceae species and the maternal lineages of purple gromwells.</title>
        <authorList>
            <person name="Okada T."/>
            <person name="Watanabe K."/>
        </authorList>
    </citation>
    <scope>NUCLEOTIDE SEQUENCE [LARGE SCALE GENOMIC DNA]</scope>
</reference>
<dbReference type="InterPro" id="IPR033138">
    <property type="entry name" value="Cu_oxidase_CS"/>
</dbReference>
<evidence type="ECO:0000256" key="9">
    <source>
        <dbReference type="ARBA" id="ARBA00023002"/>
    </source>
</evidence>
<keyword evidence="7 13" id="KW-0479">Metal-binding</keyword>
<evidence type="ECO:0000259" key="16">
    <source>
        <dbReference type="Pfam" id="PF07732"/>
    </source>
</evidence>
<dbReference type="GO" id="GO:0046274">
    <property type="term" value="P:lignin catabolic process"/>
    <property type="evidence" value="ECO:0007669"/>
    <property type="project" value="UniProtKB-KW"/>
</dbReference>
<keyword evidence="8 13" id="KW-0677">Repeat</keyword>
<evidence type="ECO:0000256" key="7">
    <source>
        <dbReference type="ARBA" id="ARBA00022723"/>
    </source>
</evidence>
<dbReference type="Pfam" id="PF07732">
    <property type="entry name" value="Cu-oxidase_3"/>
    <property type="match status" value="1"/>
</dbReference>
<dbReference type="Gene3D" id="2.60.40.420">
    <property type="entry name" value="Cupredoxins - blue copper proteins"/>
    <property type="match status" value="3"/>
</dbReference>
<comment type="cofactor">
    <cofactor evidence="13">
        <name>Cu cation</name>
        <dbReference type="ChEBI" id="CHEBI:23378"/>
    </cofactor>
    <text evidence="13">Binds 4 Cu cations per monomer.</text>
</comment>